<evidence type="ECO:0000256" key="1">
    <source>
        <dbReference type="SAM" id="MobiDB-lite"/>
    </source>
</evidence>
<dbReference type="EMBL" id="CADCWK010000337">
    <property type="protein sequence ID" value="CAA9573142.1"/>
    <property type="molecule type" value="Genomic_DNA"/>
</dbReference>
<reference evidence="2" key="1">
    <citation type="submission" date="2020-02" db="EMBL/GenBank/DDBJ databases">
        <authorList>
            <person name="Meier V. D."/>
        </authorList>
    </citation>
    <scope>NUCLEOTIDE SEQUENCE</scope>
    <source>
        <strain evidence="2">AVDCRST_MAG33</strain>
    </source>
</reference>
<dbReference type="AlphaFoldDB" id="A0A6J4VA55"/>
<feature type="region of interest" description="Disordered" evidence="1">
    <location>
        <begin position="1"/>
        <end position="29"/>
    </location>
</feature>
<protein>
    <submittedName>
        <fullName evidence="2">Uncharacterized protein</fullName>
    </submittedName>
</protein>
<organism evidence="2">
    <name type="scientific">uncultured Thermomicrobiales bacterium</name>
    <dbReference type="NCBI Taxonomy" id="1645740"/>
    <lineage>
        <taxon>Bacteria</taxon>
        <taxon>Pseudomonadati</taxon>
        <taxon>Thermomicrobiota</taxon>
        <taxon>Thermomicrobia</taxon>
        <taxon>Thermomicrobiales</taxon>
        <taxon>environmental samples</taxon>
    </lineage>
</organism>
<gene>
    <name evidence="2" type="ORF">AVDCRST_MAG33-2747</name>
</gene>
<feature type="compositionally biased region" description="Gly residues" evidence="1">
    <location>
        <begin position="1"/>
        <end position="10"/>
    </location>
</feature>
<feature type="region of interest" description="Disordered" evidence="1">
    <location>
        <begin position="85"/>
        <end position="117"/>
    </location>
</feature>
<name>A0A6J4VA55_9BACT</name>
<sequence>MSETGIGLGCEGRVAAGDGTLAPAPDRRRTVSRVARANVPPGRRPTVTDDRLDQTTQQGARAIGMTRGVEGPGAARSAWWSIGDGTGANWDRRPGQPVRDPGRLPEKAKGRRANADRTACLATRSRCAVLRRLRLR</sequence>
<evidence type="ECO:0000313" key="2">
    <source>
        <dbReference type="EMBL" id="CAA9573142.1"/>
    </source>
</evidence>
<accession>A0A6J4VA55</accession>
<feature type="compositionally biased region" description="Basic and acidic residues" evidence="1">
    <location>
        <begin position="90"/>
        <end position="108"/>
    </location>
</feature>
<proteinExistence type="predicted"/>